<evidence type="ECO:0000256" key="4">
    <source>
        <dbReference type="ARBA" id="ARBA00022692"/>
    </source>
</evidence>
<dbReference type="AlphaFoldDB" id="A0A0L0D608"/>
<keyword evidence="5 10" id="KW-1133">Transmembrane helix</keyword>
<keyword evidence="6 10" id="KW-0472">Membrane</keyword>
<dbReference type="GO" id="GO:0006612">
    <property type="term" value="P:protein targeting to membrane"/>
    <property type="evidence" value="ECO:0007669"/>
    <property type="project" value="TreeGrafter"/>
</dbReference>
<proteinExistence type="inferred from homology"/>
<dbReference type="GeneID" id="25563582"/>
<keyword evidence="14" id="KW-1185">Reference proteome</keyword>
<dbReference type="EC" id="2.3.1.225" evidence="10"/>
<dbReference type="STRING" id="461836.A0A0L0D608"/>
<evidence type="ECO:0000256" key="8">
    <source>
        <dbReference type="ARBA" id="ARBA00023288"/>
    </source>
</evidence>
<reference evidence="13 14" key="1">
    <citation type="submission" date="2010-05" db="EMBL/GenBank/DDBJ databases">
        <title>The Genome Sequence of Thecamonas trahens ATCC 50062.</title>
        <authorList>
            <consortium name="The Broad Institute Genome Sequencing Platform"/>
            <person name="Russ C."/>
            <person name="Cuomo C."/>
            <person name="Shea T."/>
            <person name="Young S.K."/>
            <person name="Zeng Q."/>
            <person name="Koehrsen M."/>
            <person name="Haas B."/>
            <person name="Borodovsky M."/>
            <person name="Guigo R."/>
            <person name="Alvarado L."/>
            <person name="Berlin A."/>
            <person name="Bochicchio J."/>
            <person name="Borenstein D."/>
            <person name="Chapman S."/>
            <person name="Chen Z."/>
            <person name="Freedman E."/>
            <person name="Gellesch M."/>
            <person name="Goldberg J."/>
            <person name="Griggs A."/>
            <person name="Gujja S."/>
            <person name="Heilman E."/>
            <person name="Heiman D."/>
            <person name="Hepburn T."/>
            <person name="Howarth C."/>
            <person name="Jen D."/>
            <person name="Larson L."/>
            <person name="Mehta T."/>
            <person name="Park D."/>
            <person name="Pearson M."/>
            <person name="Roberts A."/>
            <person name="Saif S."/>
            <person name="Shenoy N."/>
            <person name="Sisk P."/>
            <person name="Stolte C."/>
            <person name="Sykes S."/>
            <person name="Thomson T."/>
            <person name="Walk T."/>
            <person name="White J."/>
            <person name="Yandava C."/>
            <person name="Burger G."/>
            <person name="Gray M.W."/>
            <person name="Holland P.W.H."/>
            <person name="King N."/>
            <person name="Lang F.B.F."/>
            <person name="Roger A.J."/>
            <person name="Ruiz-Trillo I."/>
            <person name="Lander E."/>
            <person name="Nusbaum C."/>
        </authorList>
    </citation>
    <scope>NUCLEOTIDE SEQUENCE [LARGE SCALE GENOMIC DNA]</scope>
    <source>
        <strain evidence="13 14">ATCC 50062</strain>
    </source>
</reference>
<keyword evidence="8" id="KW-0449">Lipoprotein</keyword>
<gene>
    <name evidence="13" type="ORF">AMSG_04016</name>
</gene>
<dbReference type="InterPro" id="IPR001594">
    <property type="entry name" value="Palmitoyltrfase_DHHC"/>
</dbReference>
<keyword evidence="7" id="KW-0564">Palmitate</keyword>
<keyword evidence="4 10" id="KW-0812">Transmembrane</keyword>
<dbReference type="Pfam" id="PF01529">
    <property type="entry name" value="DHHC"/>
    <property type="match status" value="1"/>
</dbReference>
<evidence type="ECO:0000313" key="14">
    <source>
        <dbReference type="Proteomes" id="UP000054408"/>
    </source>
</evidence>
<keyword evidence="3 10" id="KW-0808">Transferase</keyword>
<dbReference type="PANTHER" id="PTHR22883:SF301">
    <property type="entry name" value="PALMITOYLTRANSFERASE ZDHHC12"/>
    <property type="match status" value="1"/>
</dbReference>
<keyword evidence="9 10" id="KW-0012">Acyltransferase</keyword>
<dbReference type="GO" id="GO:0005794">
    <property type="term" value="C:Golgi apparatus"/>
    <property type="evidence" value="ECO:0007669"/>
    <property type="project" value="TreeGrafter"/>
</dbReference>
<evidence type="ECO:0000256" key="1">
    <source>
        <dbReference type="ARBA" id="ARBA00004127"/>
    </source>
</evidence>
<dbReference type="RefSeq" id="XP_013759267.1">
    <property type="nucleotide sequence ID" value="XM_013903813.1"/>
</dbReference>
<evidence type="ECO:0000313" key="13">
    <source>
        <dbReference type="EMBL" id="KNC47789.1"/>
    </source>
</evidence>
<feature type="region of interest" description="Disordered" evidence="11">
    <location>
        <begin position="416"/>
        <end position="436"/>
    </location>
</feature>
<dbReference type="Proteomes" id="UP000054408">
    <property type="component" value="Unassembled WGS sequence"/>
</dbReference>
<evidence type="ECO:0000259" key="12">
    <source>
        <dbReference type="Pfam" id="PF01529"/>
    </source>
</evidence>
<comment type="domain">
    <text evidence="10">The DHHC domain is required for palmitoyltransferase activity.</text>
</comment>
<evidence type="ECO:0000256" key="11">
    <source>
        <dbReference type="SAM" id="MobiDB-lite"/>
    </source>
</evidence>
<evidence type="ECO:0000256" key="6">
    <source>
        <dbReference type="ARBA" id="ARBA00023136"/>
    </source>
</evidence>
<evidence type="ECO:0000256" key="5">
    <source>
        <dbReference type="ARBA" id="ARBA00022989"/>
    </source>
</evidence>
<evidence type="ECO:0000256" key="9">
    <source>
        <dbReference type="ARBA" id="ARBA00023315"/>
    </source>
</evidence>
<comment type="catalytic activity">
    <reaction evidence="10">
        <text>L-cysteinyl-[protein] + hexadecanoyl-CoA = S-hexadecanoyl-L-cysteinyl-[protein] + CoA</text>
        <dbReference type="Rhea" id="RHEA:36683"/>
        <dbReference type="Rhea" id="RHEA-COMP:10131"/>
        <dbReference type="Rhea" id="RHEA-COMP:11032"/>
        <dbReference type="ChEBI" id="CHEBI:29950"/>
        <dbReference type="ChEBI" id="CHEBI:57287"/>
        <dbReference type="ChEBI" id="CHEBI:57379"/>
        <dbReference type="ChEBI" id="CHEBI:74151"/>
        <dbReference type="EC" id="2.3.1.225"/>
    </reaction>
</comment>
<dbReference type="OrthoDB" id="302728at2759"/>
<organism evidence="13 14">
    <name type="scientific">Thecamonas trahens ATCC 50062</name>
    <dbReference type="NCBI Taxonomy" id="461836"/>
    <lineage>
        <taxon>Eukaryota</taxon>
        <taxon>Apusozoa</taxon>
        <taxon>Apusomonadida</taxon>
        <taxon>Apusomonadidae</taxon>
        <taxon>Thecamonas</taxon>
    </lineage>
</organism>
<feature type="transmembrane region" description="Helical" evidence="10">
    <location>
        <begin position="194"/>
        <end position="212"/>
    </location>
</feature>
<feature type="transmembrane region" description="Helical" evidence="10">
    <location>
        <begin position="118"/>
        <end position="147"/>
    </location>
</feature>
<evidence type="ECO:0000256" key="10">
    <source>
        <dbReference type="RuleBase" id="RU079119"/>
    </source>
</evidence>
<dbReference type="InterPro" id="IPR039859">
    <property type="entry name" value="PFA4/ZDH16/20/ERF2-like"/>
</dbReference>
<feature type="transmembrane region" description="Helical" evidence="10">
    <location>
        <begin position="167"/>
        <end position="187"/>
    </location>
</feature>
<comment type="similarity">
    <text evidence="2 10">Belongs to the DHHC palmitoyltransferase family.</text>
</comment>
<feature type="domain" description="Palmitoyltransferase DHHC" evidence="12">
    <location>
        <begin position="253"/>
        <end position="375"/>
    </location>
</feature>
<dbReference type="GO" id="GO:0005783">
    <property type="term" value="C:endoplasmic reticulum"/>
    <property type="evidence" value="ECO:0007669"/>
    <property type="project" value="TreeGrafter"/>
</dbReference>
<dbReference type="OMA" id="WSTANFR"/>
<dbReference type="GO" id="GO:0019706">
    <property type="term" value="F:protein-cysteine S-palmitoyltransferase activity"/>
    <property type="evidence" value="ECO:0007669"/>
    <property type="project" value="UniProtKB-EC"/>
</dbReference>
<feature type="transmembrane region" description="Helical" evidence="10">
    <location>
        <begin position="338"/>
        <end position="358"/>
    </location>
</feature>
<sequence>MSMVDATELWTAAALGDGVGVVAALAALPPHAVFATGPDGTPARAAAAERHHTGVARFLARAEERVLAPLASNPDAPLPPNAPPALVVAAAARRADAAVIAAAAAEPWKPGFIAGSALLVWLALLAAVGHWAGHAALWLGAIAGGFMWRRRLRAALMPRRGSPNTGFVGMALAMCVALGGTYWVVYFRLTSSHLLLSSIMFGVGNFMLYGYASFLSSKPGAVPHGARGRAMLAAVAAELPNPDTLLTLGSLPPNYCIPCDVLMPRRAKHCAVCNVCILRHDHHCLWANTCVGAANHRMFYFLCGPSTLAHLRYGAAEPHDPIVAAARFVAAMYAGYPWTFWLVVHCLLALPFTINLLARQTRLIAAGLTTNEYYNAHKLSYLADDDGLFANPADAGWLTNVATFVAPGLAAALGPWRQRPRPPPMTARHLPSTTHT</sequence>
<evidence type="ECO:0000256" key="2">
    <source>
        <dbReference type="ARBA" id="ARBA00008574"/>
    </source>
</evidence>
<dbReference type="PROSITE" id="PS50216">
    <property type="entry name" value="DHHC"/>
    <property type="match status" value="1"/>
</dbReference>
<evidence type="ECO:0000256" key="3">
    <source>
        <dbReference type="ARBA" id="ARBA00022679"/>
    </source>
</evidence>
<dbReference type="EMBL" id="GL349448">
    <property type="protein sequence ID" value="KNC47789.1"/>
    <property type="molecule type" value="Genomic_DNA"/>
</dbReference>
<comment type="subcellular location">
    <subcellularLocation>
        <location evidence="1">Endomembrane system</location>
        <topology evidence="1">Multi-pass membrane protein</topology>
    </subcellularLocation>
</comment>
<dbReference type="eggNOG" id="KOG0509">
    <property type="taxonomic scope" value="Eukaryota"/>
</dbReference>
<name>A0A0L0D608_THETB</name>
<accession>A0A0L0D608</accession>
<protein>
    <recommendedName>
        <fullName evidence="10">Palmitoyltransferase</fullName>
        <ecNumber evidence="10">2.3.1.225</ecNumber>
    </recommendedName>
</protein>
<evidence type="ECO:0000256" key="7">
    <source>
        <dbReference type="ARBA" id="ARBA00023139"/>
    </source>
</evidence>
<dbReference type="PANTHER" id="PTHR22883">
    <property type="entry name" value="ZINC FINGER DHHC DOMAIN CONTAINING PROTEIN"/>
    <property type="match status" value="1"/>
</dbReference>